<sequence length="62" mass="6419">MRYAPTPLAPAVRRITAADDDGTAHIGYYDPAPLFTAVDAKLADGGKQMAMAAEKIADGAAK</sequence>
<name>A0A117RXS0_9ACTN</name>
<dbReference type="RefSeq" id="WP_067034277.1">
    <property type="nucleotide sequence ID" value="NZ_KQ949124.1"/>
</dbReference>
<dbReference type="Proteomes" id="UP000053260">
    <property type="component" value="Unassembled WGS sequence"/>
</dbReference>
<evidence type="ECO:0000313" key="2">
    <source>
        <dbReference type="Proteomes" id="UP000053260"/>
    </source>
</evidence>
<comment type="caution">
    <text evidence="1">The sequence shown here is derived from an EMBL/GenBank/DDBJ whole genome shotgun (WGS) entry which is preliminary data.</text>
</comment>
<dbReference type="AlphaFoldDB" id="A0A117RXS0"/>
<dbReference type="EMBL" id="LMXB01000125">
    <property type="protein sequence ID" value="KUO15017.1"/>
    <property type="molecule type" value="Genomic_DNA"/>
</dbReference>
<organism evidence="1 2">
    <name type="scientific">Streptomyces dysideae</name>
    <dbReference type="NCBI Taxonomy" id="909626"/>
    <lineage>
        <taxon>Bacteria</taxon>
        <taxon>Bacillati</taxon>
        <taxon>Actinomycetota</taxon>
        <taxon>Actinomycetes</taxon>
        <taxon>Kitasatosporales</taxon>
        <taxon>Streptomycetaceae</taxon>
        <taxon>Streptomyces</taxon>
    </lineage>
</organism>
<dbReference type="STRING" id="909626.AQJ91_43605"/>
<gene>
    <name evidence="1" type="ORF">AQJ91_43605</name>
</gene>
<evidence type="ECO:0000313" key="1">
    <source>
        <dbReference type="EMBL" id="KUO15017.1"/>
    </source>
</evidence>
<keyword evidence="2" id="KW-1185">Reference proteome</keyword>
<protein>
    <submittedName>
        <fullName evidence="1">Uncharacterized protein</fullName>
    </submittedName>
</protein>
<accession>A0A117RXS0</accession>
<reference evidence="1 2" key="1">
    <citation type="submission" date="2015-10" db="EMBL/GenBank/DDBJ databases">
        <title>Draft genome sequence of Streptomyces sp. RV15, isolated from a marine sponge.</title>
        <authorList>
            <person name="Ruckert C."/>
            <person name="Abdelmohsen U.R."/>
            <person name="Winkler A."/>
            <person name="Hentschel U."/>
            <person name="Kalinowski J."/>
            <person name="Kampfer P."/>
            <person name="Glaeser S."/>
        </authorList>
    </citation>
    <scope>NUCLEOTIDE SEQUENCE [LARGE SCALE GENOMIC DNA]</scope>
    <source>
        <strain evidence="1 2">RV15</strain>
    </source>
</reference>
<dbReference type="OrthoDB" id="5827953at2"/>
<proteinExistence type="predicted"/>